<sequence>MEPYIHLKTQVNS</sequence>
<reference evidence="1" key="1">
    <citation type="submission" date="2018-02" db="EMBL/GenBank/DDBJ databases">
        <title>Rhizophora mucronata_Transcriptome.</title>
        <authorList>
            <person name="Meera S.P."/>
            <person name="Sreeshan A."/>
            <person name="Augustine A."/>
        </authorList>
    </citation>
    <scope>NUCLEOTIDE SEQUENCE</scope>
    <source>
        <tissue evidence="1">Leaf</tissue>
    </source>
</reference>
<accession>A0A2P2NPA3</accession>
<organism evidence="1">
    <name type="scientific">Rhizophora mucronata</name>
    <name type="common">Asiatic mangrove</name>
    <dbReference type="NCBI Taxonomy" id="61149"/>
    <lineage>
        <taxon>Eukaryota</taxon>
        <taxon>Viridiplantae</taxon>
        <taxon>Streptophyta</taxon>
        <taxon>Embryophyta</taxon>
        <taxon>Tracheophyta</taxon>
        <taxon>Spermatophyta</taxon>
        <taxon>Magnoliopsida</taxon>
        <taxon>eudicotyledons</taxon>
        <taxon>Gunneridae</taxon>
        <taxon>Pentapetalae</taxon>
        <taxon>rosids</taxon>
        <taxon>fabids</taxon>
        <taxon>Malpighiales</taxon>
        <taxon>Rhizophoraceae</taxon>
        <taxon>Rhizophora</taxon>
    </lineage>
</organism>
<dbReference type="EMBL" id="GGEC01063750">
    <property type="protein sequence ID" value="MBX44234.1"/>
    <property type="molecule type" value="Transcribed_RNA"/>
</dbReference>
<name>A0A2P2NPA3_RHIMU</name>
<protein>
    <submittedName>
        <fullName evidence="1">Uncharacterized protein</fullName>
    </submittedName>
</protein>
<evidence type="ECO:0000313" key="1">
    <source>
        <dbReference type="EMBL" id="MBX44234.1"/>
    </source>
</evidence>
<proteinExistence type="predicted"/>